<organism evidence="2 3">
    <name type="scientific">Mesorhizobium calcicola</name>
    <dbReference type="NCBI Taxonomy" id="1300310"/>
    <lineage>
        <taxon>Bacteria</taxon>
        <taxon>Pseudomonadati</taxon>
        <taxon>Pseudomonadota</taxon>
        <taxon>Alphaproteobacteria</taxon>
        <taxon>Hyphomicrobiales</taxon>
        <taxon>Phyllobacteriaceae</taxon>
        <taxon>Mesorhizobium</taxon>
    </lineage>
</organism>
<keyword evidence="3" id="KW-1185">Reference proteome</keyword>
<keyword evidence="1" id="KW-1133">Transmembrane helix</keyword>
<dbReference type="EMBL" id="JBHUGY010000043">
    <property type="protein sequence ID" value="MFD2056614.1"/>
    <property type="molecule type" value="Genomic_DNA"/>
</dbReference>
<reference evidence="3" key="1">
    <citation type="journal article" date="2019" name="Int. J. Syst. Evol. Microbiol.">
        <title>The Global Catalogue of Microorganisms (GCM) 10K type strain sequencing project: providing services to taxonomists for standard genome sequencing and annotation.</title>
        <authorList>
            <consortium name="The Broad Institute Genomics Platform"/>
            <consortium name="The Broad Institute Genome Sequencing Center for Infectious Disease"/>
            <person name="Wu L."/>
            <person name="Ma J."/>
        </authorList>
    </citation>
    <scope>NUCLEOTIDE SEQUENCE [LARGE SCALE GENOMIC DNA]</scope>
    <source>
        <strain evidence="3">CGMCC 1.16226</strain>
    </source>
</reference>
<sequence length="109" mass="12288">MGKLLLLSTSPTTAWAAWTLQFEMYFYTICAAAILIFPRRIRLSCGLVCGYFLGMGSRRRLLIVRMAVDDRFGVRLRDRHRFVVDTSGRSGADVKDLADVAQGQRGDEL</sequence>
<proteinExistence type="predicted"/>
<gene>
    <name evidence="2" type="ORF">ACFSQT_27110</name>
</gene>
<evidence type="ECO:0000313" key="2">
    <source>
        <dbReference type="EMBL" id="MFD2056614.1"/>
    </source>
</evidence>
<keyword evidence="1" id="KW-0472">Membrane</keyword>
<protein>
    <submittedName>
        <fullName evidence="2">Uncharacterized protein</fullName>
    </submittedName>
</protein>
<dbReference type="RefSeq" id="WP_379023914.1">
    <property type="nucleotide sequence ID" value="NZ_JBHUGY010000043.1"/>
</dbReference>
<accession>A0ABW4WJ69</accession>
<name>A0ABW4WJ69_9HYPH</name>
<evidence type="ECO:0000256" key="1">
    <source>
        <dbReference type="SAM" id="Phobius"/>
    </source>
</evidence>
<evidence type="ECO:0000313" key="3">
    <source>
        <dbReference type="Proteomes" id="UP001597349"/>
    </source>
</evidence>
<keyword evidence="1" id="KW-0812">Transmembrane</keyword>
<dbReference type="Proteomes" id="UP001597349">
    <property type="component" value="Unassembled WGS sequence"/>
</dbReference>
<comment type="caution">
    <text evidence="2">The sequence shown here is derived from an EMBL/GenBank/DDBJ whole genome shotgun (WGS) entry which is preliminary data.</text>
</comment>
<feature type="transmembrane region" description="Helical" evidence="1">
    <location>
        <begin position="26"/>
        <end position="53"/>
    </location>
</feature>